<dbReference type="PANTHER" id="PTHR43750:SF3">
    <property type="entry name" value="UDP-GLUCOSE 6-DEHYDROGENASE TUAD"/>
    <property type="match status" value="1"/>
</dbReference>
<reference evidence="3" key="1">
    <citation type="journal article" date="2019" name="Int. J. Syst. Evol. Microbiol.">
        <title>The Global Catalogue of Microorganisms (GCM) 10K type strain sequencing project: providing services to taxonomists for standard genome sequencing and annotation.</title>
        <authorList>
            <consortium name="The Broad Institute Genomics Platform"/>
            <consortium name="The Broad Institute Genome Sequencing Center for Infectious Disease"/>
            <person name="Wu L."/>
            <person name="Ma J."/>
        </authorList>
    </citation>
    <scope>NUCLEOTIDE SEQUENCE [LARGE SCALE GENOMIC DNA]</scope>
    <source>
        <strain evidence="3">CCUG 48216</strain>
    </source>
</reference>
<dbReference type="PANTHER" id="PTHR43750">
    <property type="entry name" value="UDP-GLUCOSE 6-DEHYDROGENASE TUAD"/>
    <property type="match status" value="1"/>
</dbReference>
<dbReference type="RefSeq" id="WP_240268814.1">
    <property type="nucleotide sequence ID" value="NZ_JAKSXN010000016.1"/>
</dbReference>
<evidence type="ECO:0000313" key="3">
    <source>
        <dbReference type="Proteomes" id="UP001597211"/>
    </source>
</evidence>
<evidence type="ECO:0000259" key="1">
    <source>
        <dbReference type="Pfam" id="PF03721"/>
    </source>
</evidence>
<sequence length="195" mass="21423">MILAVIGTGYAGLVYGVCLSDLGNAVYCVDKDKSNIEMLLHGEIPFDEPGLEELIKKNRFEGRLAFTSDISVPVQDAEILFITAGTSQALSGEENLLYIEQAAREIALAMNGYKIIVVRGVVPVGTNERIKQIISGLTENPFDIVMMPEFLEDIRTDSQEAAAIIMKLHSPVTNSIIATDLWSKKMIHEPQSTRP</sequence>
<dbReference type="Gene3D" id="3.40.50.720">
    <property type="entry name" value="NAD(P)-binding Rossmann-like Domain"/>
    <property type="match status" value="1"/>
</dbReference>
<dbReference type="InterPro" id="IPR001732">
    <property type="entry name" value="UDP-Glc/GDP-Man_DH_N"/>
</dbReference>
<proteinExistence type="predicted"/>
<evidence type="ECO:0000313" key="2">
    <source>
        <dbReference type="EMBL" id="MFD1181774.1"/>
    </source>
</evidence>
<comment type="caution">
    <text evidence="2">The sequence shown here is derived from an EMBL/GenBank/DDBJ whole genome shotgun (WGS) entry which is preliminary data.</text>
</comment>
<feature type="domain" description="UDP-glucose/GDP-mannose dehydrogenase N-terminal" evidence="1">
    <location>
        <begin position="2"/>
        <end position="153"/>
    </location>
</feature>
<accession>A0ABW3SAH5</accession>
<dbReference type="SUPFAM" id="SSF51735">
    <property type="entry name" value="NAD(P)-binding Rossmann-fold domains"/>
    <property type="match status" value="1"/>
</dbReference>
<protein>
    <recommendedName>
        <fullName evidence="1">UDP-glucose/GDP-mannose dehydrogenase N-terminal domain-containing protein</fullName>
    </recommendedName>
</protein>
<organism evidence="2 3">
    <name type="scientific">Paenibacillus timonensis</name>
    <dbReference type="NCBI Taxonomy" id="225915"/>
    <lineage>
        <taxon>Bacteria</taxon>
        <taxon>Bacillati</taxon>
        <taxon>Bacillota</taxon>
        <taxon>Bacilli</taxon>
        <taxon>Bacillales</taxon>
        <taxon>Paenibacillaceae</taxon>
        <taxon>Paenibacillus</taxon>
    </lineage>
</organism>
<name>A0ABW3SAH5_9BACL</name>
<dbReference type="EMBL" id="JBHTKZ010000016">
    <property type="protein sequence ID" value="MFD1181774.1"/>
    <property type="molecule type" value="Genomic_DNA"/>
</dbReference>
<dbReference type="Pfam" id="PF03721">
    <property type="entry name" value="UDPG_MGDP_dh_N"/>
    <property type="match status" value="1"/>
</dbReference>
<gene>
    <name evidence="2" type="ORF">ACFQ2Z_10425</name>
</gene>
<keyword evidence="3" id="KW-1185">Reference proteome</keyword>
<dbReference type="InterPro" id="IPR036291">
    <property type="entry name" value="NAD(P)-bd_dom_sf"/>
</dbReference>
<dbReference type="Proteomes" id="UP001597211">
    <property type="component" value="Unassembled WGS sequence"/>
</dbReference>